<protein>
    <submittedName>
        <fullName evidence="2">Uncharacterized protein</fullName>
    </submittedName>
</protein>
<keyword evidence="1" id="KW-0812">Transmembrane</keyword>
<organism evidence="2 3">
    <name type="scientific">Halobacterium hubeiense</name>
    <dbReference type="NCBI Taxonomy" id="1407499"/>
    <lineage>
        <taxon>Archaea</taxon>
        <taxon>Methanobacteriati</taxon>
        <taxon>Methanobacteriota</taxon>
        <taxon>Stenosarchaea group</taxon>
        <taxon>Halobacteria</taxon>
        <taxon>Halobacteriales</taxon>
        <taxon>Halobacteriaceae</taxon>
        <taxon>Halobacterium</taxon>
    </lineage>
</organism>
<dbReference type="RefSeq" id="WP_059056002.1">
    <property type="nucleotide sequence ID" value="NZ_CEML01000002.1"/>
</dbReference>
<dbReference type="Proteomes" id="UP000066737">
    <property type="component" value="Chromosome I"/>
</dbReference>
<name>A0A0U5ABM8_9EURY</name>
<dbReference type="KEGG" id="hhb:Hhub_1574"/>
<reference evidence="3" key="1">
    <citation type="journal article" date="2016" name="Environ. Microbiol.">
        <title>The complete genome of a viable archaeum isolated from 123-million-year-old rock salt.</title>
        <authorList>
            <person name="Jaakkola S.T."/>
            <person name="Pfeiffer F."/>
            <person name="Ravantti J.J."/>
            <person name="Guo Q."/>
            <person name="Liu Y."/>
            <person name="Chen X."/>
            <person name="Ma H."/>
            <person name="Yang C."/>
            <person name="Oksanen H.M."/>
            <person name="Bamford D.H."/>
        </authorList>
    </citation>
    <scope>NUCLEOTIDE SEQUENCE</scope>
    <source>
        <strain evidence="3">JI20-1</strain>
    </source>
</reference>
<evidence type="ECO:0000313" key="2">
    <source>
        <dbReference type="EMBL" id="CQH49923.1"/>
    </source>
</evidence>
<feature type="transmembrane region" description="Helical" evidence="1">
    <location>
        <begin position="9"/>
        <end position="29"/>
    </location>
</feature>
<dbReference type="AlphaFoldDB" id="A0A0U5ABM8"/>
<evidence type="ECO:0000313" key="3">
    <source>
        <dbReference type="Proteomes" id="UP000066737"/>
    </source>
</evidence>
<keyword evidence="1" id="KW-0472">Membrane</keyword>
<dbReference type="STRING" id="1407499.HHUB_1574"/>
<keyword evidence="1" id="KW-1133">Transmembrane helix</keyword>
<feature type="transmembrane region" description="Helical" evidence="1">
    <location>
        <begin position="35"/>
        <end position="56"/>
    </location>
</feature>
<sequence length="61" mass="6390">MEVDLTNPWVFGALVVALWVAVFVAAELLVLDGDVAGAAVRGLAGGLAFAVVYAYVQRQRA</sequence>
<proteinExistence type="predicted"/>
<accession>A0A0U5ABM8</accession>
<keyword evidence="3" id="KW-1185">Reference proteome</keyword>
<dbReference type="GeneID" id="26658255"/>
<evidence type="ECO:0000256" key="1">
    <source>
        <dbReference type="SAM" id="Phobius"/>
    </source>
</evidence>
<dbReference type="EMBL" id="LN831302">
    <property type="protein sequence ID" value="CQH49923.1"/>
    <property type="molecule type" value="Genomic_DNA"/>
</dbReference>
<gene>
    <name evidence="2" type="ORF">HHUB_1574</name>
</gene>